<feature type="compositionally biased region" description="Basic and acidic residues" evidence="2">
    <location>
        <begin position="121"/>
        <end position="134"/>
    </location>
</feature>
<dbReference type="Proteomes" id="UP001607302">
    <property type="component" value="Unassembled WGS sequence"/>
</dbReference>
<feature type="compositionally biased region" description="Polar residues" evidence="2">
    <location>
        <begin position="108"/>
        <end position="120"/>
    </location>
</feature>
<feature type="region of interest" description="Disordered" evidence="2">
    <location>
        <begin position="108"/>
        <end position="151"/>
    </location>
</feature>
<feature type="region of interest" description="Disordered" evidence="2">
    <location>
        <begin position="575"/>
        <end position="594"/>
    </location>
</feature>
<accession>A0ABD2A3R4</accession>
<dbReference type="EMBL" id="JAUDFV010000155">
    <property type="protein sequence ID" value="KAL2715253.1"/>
    <property type="molecule type" value="Genomic_DNA"/>
</dbReference>
<reference evidence="3 4" key="1">
    <citation type="journal article" date="2024" name="Ann. Entomol. Soc. Am.">
        <title>Genomic analyses of the southern and eastern yellowjacket wasps (Hymenoptera: Vespidae) reveal evolutionary signatures of social life.</title>
        <authorList>
            <person name="Catto M.A."/>
            <person name="Caine P.B."/>
            <person name="Orr S.E."/>
            <person name="Hunt B.G."/>
            <person name="Goodisman M.A.D."/>
        </authorList>
    </citation>
    <scope>NUCLEOTIDE SEQUENCE [LARGE SCALE GENOMIC DNA]</scope>
    <source>
        <strain evidence="3">233</strain>
        <tissue evidence="3">Head and thorax</tissue>
    </source>
</reference>
<proteinExistence type="predicted"/>
<evidence type="ECO:0000256" key="2">
    <source>
        <dbReference type="SAM" id="MobiDB-lite"/>
    </source>
</evidence>
<sequence>MSNKIEEIHNCIDQYNNGYSLENVQNPLLIQDNQLAFQNKHPRKLVVDNYSTLIEVTVKTKGNKRNHAMVSSTPNSEHNTEEGPRSRQNWYQTLQEQTRPIVKKSLQSVSLKNQHTSKISSEPKDHKQRLDSQKQLKFRSNANKHLNDVPEKQKKLKEHLKKSLQTGISSGVSSLCSTKLISVIDKGIQCDRIFDSSNDKFINFNPVRTLRFLMKELKDLIKDEKSSRILTEMEQALFRIPAELKKSMDLEELTLHTRLNVTTAQLEEISKRVNTECSLREERDSLKRDIEKQLELLEVAQHKQSDLESSILDLKEQLNESSKMIESKDKVIAKLKTDISKQMDLTRQSHLEIQCLKLERDKLSVLSSYKDSEFNEFRNIMKEFQNQIAEHLTSLKEACTREENSNLQDSVIPCGLAHSSLSPAFSDSNILTSWHDISISTIEPNTIKTELKKGSHKKENLLISEYKETDKDTVKVKMEEINESKNNKDSTQLEFISLPAAESILLPSYRDQGCIDQSDTNKDKDNPFVSKSKLSNRVQQSVDPDSIITDTKSYVQGSKVNEKVSYKKNLSKIRKTLQSDDKKKKHENQGIGDGSRFIENNISADLITSDINEQFQNIFDDVRRKSRISVNVPSPPRHYPYPDWTDSSLPSISVDSELNIVQSNII</sequence>
<feature type="compositionally biased region" description="Polar residues" evidence="2">
    <location>
        <begin position="135"/>
        <end position="144"/>
    </location>
</feature>
<comment type="caution">
    <text evidence="3">The sequence shown here is derived from an EMBL/GenBank/DDBJ whole genome shotgun (WGS) entry which is preliminary data.</text>
</comment>
<evidence type="ECO:0000313" key="3">
    <source>
        <dbReference type="EMBL" id="KAL2715253.1"/>
    </source>
</evidence>
<feature type="region of interest" description="Disordered" evidence="2">
    <location>
        <begin position="515"/>
        <end position="541"/>
    </location>
</feature>
<feature type="coiled-coil region" evidence="1">
    <location>
        <begin position="283"/>
        <end position="317"/>
    </location>
</feature>
<evidence type="ECO:0000256" key="1">
    <source>
        <dbReference type="SAM" id="Coils"/>
    </source>
</evidence>
<gene>
    <name evidence="3" type="ORF">V1478_014951</name>
</gene>
<organism evidence="3 4">
    <name type="scientific">Vespula squamosa</name>
    <name type="common">Southern yellow jacket</name>
    <name type="synonym">Wasp</name>
    <dbReference type="NCBI Taxonomy" id="30214"/>
    <lineage>
        <taxon>Eukaryota</taxon>
        <taxon>Metazoa</taxon>
        <taxon>Ecdysozoa</taxon>
        <taxon>Arthropoda</taxon>
        <taxon>Hexapoda</taxon>
        <taxon>Insecta</taxon>
        <taxon>Pterygota</taxon>
        <taxon>Neoptera</taxon>
        <taxon>Endopterygota</taxon>
        <taxon>Hymenoptera</taxon>
        <taxon>Apocrita</taxon>
        <taxon>Aculeata</taxon>
        <taxon>Vespoidea</taxon>
        <taxon>Vespidae</taxon>
        <taxon>Vespinae</taxon>
        <taxon>Vespula</taxon>
    </lineage>
</organism>
<protein>
    <submittedName>
        <fullName evidence="3">Abnormal long morphology protein 1-like</fullName>
    </submittedName>
</protein>
<dbReference type="AlphaFoldDB" id="A0ABD2A3R4"/>
<feature type="region of interest" description="Disordered" evidence="2">
    <location>
        <begin position="63"/>
        <end position="87"/>
    </location>
</feature>
<feature type="compositionally biased region" description="Polar residues" evidence="2">
    <location>
        <begin position="532"/>
        <end position="541"/>
    </location>
</feature>
<name>A0ABD2A3R4_VESSQ</name>
<evidence type="ECO:0000313" key="4">
    <source>
        <dbReference type="Proteomes" id="UP001607302"/>
    </source>
</evidence>
<keyword evidence="1" id="KW-0175">Coiled coil</keyword>
<keyword evidence="4" id="KW-1185">Reference proteome</keyword>